<protein>
    <submittedName>
        <fullName evidence="2">XRE family transcriptional regulator</fullName>
    </submittedName>
</protein>
<dbReference type="EMBL" id="SOZD01000001">
    <property type="protein sequence ID" value="TFF27640.1"/>
    <property type="molecule type" value="Genomic_DNA"/>
</dbReference>
<dbReference type="SMART" id="SM00530">
    <property type="entry name" value="HTH_XRE"/>
    <property type="match status" value="1"/>
</dbReference>
<dbReference type="PROSITE" id="PS50943">
    <property type="entry name" value="HTH_CROC1"/>
    <property type="match status" value="1"/>
</dbReference>
<evidence type="ECO:0000313" key="3">
    <source>
        <dbReference type="Proteomes" id="UP000298179"/>
    </source>
</evidence>
<dbReference type="RefSeq" id="WP_134760448.1">
    <property type="nucleotide sequence ID" value="NZ_SOZD01000001.1"/>
</dbReference>
<dbReference type="InterPro" id="IPR010982">
    <property type="entry name" value="Lambda_DNA-bd_dom_sf"/>
</dbReference>
<dbReference type="InterPro" id="IPR001387">
    <property type="entry name" value="Cro/C1-type_HTH"/>
</dbReference>
<dbReference type="Pfam" id="PF13443">
    <property type="entry name" value="HTH_26"/>
    <property type="match status" value="1"/>
</dbReference>
<comment type="caution">
    <text evidence="2">The sequence shown here is derived from an EMBL/GenBank/DDBJ whole genome shotgun (WGS) entry which is preliminary data.</text>
</comment>
<dbReference type="GO" id="GO:0003677">
    <property type="term" value="F:DNA binding"/>
    <property type="evidence" value="ECO:0007669"/>
    <property type="project" value="InterPro"/>
</dbReference>
<dbReference type="CDD" id="cd00093">
    <property type="entry name" value="HTH_XRE"/>
    <property type="match status" value="1"/>
</dbReference>
<reference evidence="2 3" key="1">
    <citation type="submission" date="2019-03" db="EMBL/GenBank/DDBJ databases">
        <title>Jiella endophytica sp. nov., a novel endophytic bacterium isolated from root of Ficus microcarpa Linn. f.</title>
        <authorList>
            <person name="Tuo L."/>
        </authorList>
    </citation>
    <scope>NUCLEOTIDE SEQUENCE [LARGE SCALE GENOMIC DNA]</scope>
    <source>
        <strain evidence="2 3">CBS5Q-3</strain>
    </source>
</reference>
<feature type="domain" description="HTH cro/C1-type" evidence="1">
    <location>
        <begin position="18"/>
        <end position="71"/>
    </location>
</feature>
<dbReference type="Proteomes" id="UP000298179">
    <property type="component" value="Unassembled WGS sequence"/>
</dbReference>
<evidence type="ECO:0000313" key="2">
    <source>
        <dbReference type="EMBL" id="TFF27640.1"/>
    </source>
</evidence>
<dbReference type="SUPFAM" id="SSF47413">
    <property type="entry name" value="lambda repressor-like DNA-binding domains"/>
    <property type="match status" value="1"/>
</dbReference>
<proteinExistence type="predicted"/>
<dbReference type="OrthoDB" id="7402760at2"/>
<evidence type="ECO:0000259" key="1">
    <source>
        <dbReference type="PROSITE" id="PS50943"/>
    </source>
</evidence>
<keyword evidence="3" id="KW-1185">Reference proteome</keyword>
<gene>
    <name evidence="2" type="ORF">E3C22_04075</name>
</gene>
<accession>A0A4Y8RTL2</accession>
<organism evidence="2 3">
    <name type="scientific">Jiella endophytica</name>
    <dbReference type="NCBI Taxonomy" id="2558362"/>
    <lineage>
        <taxon>Bacteria</taxon>
        <taxon>Pseudomonadati</taxon>
        <taxon>Pseudomonadota</taxon>
        <taxon>Alphaproteobacteria</taxon>
        <taxon>Hyphomicrobiales</taxon>
        <taxon>Aurantimonadaceae</taxon>
        <taxon>Jiella</taxon>
    </lineage>
</organism>
<name>A0A4Y8RTL2_9HYPH</name>
<dbReference type="Gene3D" id="1.10.260.40">
    <property type="entry name" value="lambda repressor-like DNA-binding domains"/>
    <property type="match status" value="1"/>
</dbReference>
<dbReference type="AlphaFoldDB" id="A0A4Y8RTL2"/>
<sequence length="253" mass="28802">MLQRSAALEARQRIGLALDQARRCKRWSQSELAKRTGYDEKTIRNVLSGAGARDRTIGDICQALDVNPAHFDDMQPLSVWNAADYGGYSYLSHGNYAGYYLLYRFAFQSEDKIFRTVVKIHWSDAESCLRFSEYFDSEKAQNESYSGPVCFSAYTNLLHFVTIYQGSVRLITGLKMREAERIIRGSILTQSDSVTCFLPTHCPVFLQKVAEHSDEFDFKDKIGLLDVCHDQFAFAQDQLQTIATRVIKNICVS</sequence>